<dbReference type="InterPro" id="IPR038225">
    <property type="entry name" value="TagF_sf"/>
</dbReference>
<keyword evidence="2" id="KW-1185">Reference proteome</keyword>
<evidence type="ECO:0000313" key="1">
    <source>
        <dbReference type="EMBL" id="KDR42005.1"/>
    </source>
</evidence>
<protein>
    <submittedName>
        <fullName evidence="1">Type VI secretion system protein ImpM</fullName>
    </submittedName>
</protein>
<dbReference type="InterPro" id="IPR017748">
    <property type="entry name" value="TagF"/>
</dbReference>
<comment type="caution">
    <text evidence="1">The sequence shown here is derived from an EMBL/GenBank/DDBJ whole genome shotgun (WGS) entry which is preliminary data.</text>
</comment>
<evidence type="ECO:0000313" key="2">
    <source>
        <dbReference type="Proteomes" id="UP000027466"/>
    </source>
</evidence>
<dbReference type="NCBIfam" id="TIGR03373">
    <property type="entry name" value="VI_minor_4"/>
    <property type="match status" value="1"/>
</dbReference>
<dbReference type="PIRSF" id="PIRSF029287">
    <property type="entry name" value="UCP029287"/>
    <property type="match status" value="1"/>
</dbReference>
<dbReference type="RefSeq" id="WP_051672547.1">
    <property type="nucleotide sequence ID" value="NZ_CADFFX010000024.1"/>
</dbReference>
<dbReference type="Gene3D" id="3.40.1730.10">
    <property type="entry name" value="pa0076 domain"/>
    <property type="match status" value="1"/>
</dbReference>
<gene>
    <name evidence="1" type="ORF">BG61_13910</name>
</gene>
<proteinExistence type="predicted"/>
<accession>A0A069PN18</accession>
<name>A0A069PN18_9BURK</name>
<sequence length="178" mass="19626">MGYYGKVRTHGDFVTRGFSPAFVARWDDWLQRGMVAARGRLGDAWLSHYLVMPVWCFALGAGVVDEHAYAGVLSPGLDAVGRYFPFAIAARIDDGAVPSRAWYGAAADLALSTLRGEFALAGFDARIEQFACDPVEGDRAKPRYAAQWWRLDASQRLSCDRLDSELFARLLVETDSVG</sequence>
<dbReference type="AlphaFoldDB" id="A0A069PN18"/>
<dbReference type="Proteomes" id="UP000027466">
    <property type="component" value="Unassembled WGS sequence"/>
</dbReference>
<organism evidence="1 2">
    <name type="scientific">Caballeronia glathei</name>
    <dbReference type="NCBI Taxonomy" id="60547"/>
    <lineage>
        <taxon>Bacteria</taxon>
        <taxon>Pseudomonadati</taxon>
        <taxon>Pseudomonadota</taxon>
        <taxon>Betaproteobacteria</taxon>
        <taxon>Burkholderiales</taxon>
        <taxon>Burkholderiaceae</taxon>
        <taxon>Caballeronia</taxon>
    </lineage>
</organism>
<dbReference type="Pfam" id="PF09867">
    <property type="entry name" value="TagF_N"/>
    <property type="match status" value="1"/>
</dbReference>
<reference evidence="1 2" key="1">
    <citation type="submission" date="2014-03" db="EMBL/GenBank/DDBJ databases">
        <title>Draft Genome Sequences of Four Burkholderia Strains.</title>
        <authorList>
            <person name="Liu X.Y."/>
            <person name="Li C.X."/>
            <person name="Xu J.H."/>
        </authorList>
    </citation>
    <scope>NUCLEOTIDE SEQUENCE [LARGE SCALE GENOMIC DNA]</scope>
    <source>
        <strain evidence="1 2">DSM 50014</strain>
    </source>
</reference>
<dbReference type="STRING" id="60547.GCA_000751215_06073"/>
<dbReference type="EMBL" id="JFHC01000021">
    <property type="protein sequence ID" value="KDR42005.1"/>
    <property type="molecule type" value="Genomic_DNA"/>
</dbReference>